<evidence type="ECO:0000256" key="8">
    <source>
        <dbReference type="ARBA" id="ARBA00022777"/>
    </source>
</evidence>
<evidence type="ECO:0000256" key="2">
    <source>
        <dbReference type="ARBA" id="ARBA00011902"/>
    </source>
</evidence>
<keyword evidence="11" id="KW-0472">Membrane</keyword>
<protein>
    <recommendedName>
        <fullName evidence="2">receptor protein-tyrosine kinase</fullName>
        <ecNumber evidence="2">2.7.10.1</ecNumber>
    </recommendedName>
</protein>
<dbReference type="GO" id="GO:0005886">
    <property type="term" value="C:plasma membrane"/>
    <property type="evidence" value="ECO:0007669"/>
    <property type="project" value="UniProtKB-SubCell"/>
</dbReference>
<keyword evidence="3" id="KW-1003">Cell membrane</keyword>
<name>A0A7K1T8N2_9BACT</name>
<evidence type="ECO:0000256" key="9">
    <source>
        <dbReference type="ARBA" id="ARBA00022840"/>
    </source>
</evidence>
<evidence type="ECO:0000256" key="12">
    <source>
        <dbReference type="ARBA" id="ARBA00023137"/>
    </source>
</evidence>
<dbReference type="EMBL" id="WQKZ01000001">
    <property type="protein sequence ID" value="MVN74758.1"/>
    <property type="molecule type" value="Genomic_DNA"/>
</dbReference>
<dbReference type="AlphaFoldDB" id="A0A7K1T8N2"/>
<keyword evidence="14" id="KW-0675">Receptor</keyword>
<evidence type="ECO:0000256" key="5">
    <source>
        <dbReference type="ARBA" id="ARBA00022692"/>
    </source>
</evidence>
<keyword evidence="15" id="KW-0325">Glycoprotein</keyword>
<comment type="subcellular location">
    <subcellularLocation>
        <location evidence="1">Cell membrane</location>
        <topology evidence="1">Single-pass type I membrane protein</topology>
    </subcellularLocation>
</comment>
<evidence type="ECO:0000256" key="6">
    <source>
        <dbReference type="ARBA" id="ARBA00022729"/>
    </source>
</evidence>
<evidence type="ECO:0000313" key="18">
    <source>
        <dbReference type="EMBL" id="MVN74758.1"/>
    </source>
</evidence>
<evidence type="ECO:0000256" key="4">
    <source>
        <dbReference type="ARBA" id="ARBA00022679"/>
    </source>
</evidence>
<keyword evidence="19" id="KW-1185">Reference proteome</keyword>
<feature type="region of interest" description="Disordered" evidence="16">
    <location>
        <begin position="300"/>
        <end position="322"/>
    </location>
</feature>
<dbReference type="Proteomes" id="UP000441336">
    <property type="component" value="Unassembled WGS sequence"/>
</dbReference>
<proteinExistence type="predicted"/>
<evidence type="ECO:0000256" key="15">
    <source>
        <dbReference type="ARBA" id="ARBA00023180"/>
    </source>
</evidence>
<evidence type="ECO:0000256" key="3">
    <source>
        <dbReference type="ARBA" id="ARBA00022475"/>
    </source>
</evidence>
<keyword evidence="10" id="KW-1133">Transmembrane helix</keyword>
<feature type="domain" description="ALK/LTK-like glycine-rich" evidence="17">
    <location>
        <begin position="131"/>
        <end position="257"/>
    </location>
</feature>
<dbReference type="GO" id="GO:0005524">
    <property type="term" value="F:ATP binding"/>
    <property type="evidence" value="ECO:0007669"/>
    <property type="project" value="UniProtKB-KW"/>
</dbReference>
<accession>A0A7K1T8N2</accession>
<sequence>MGEGHSGCSAAAAILTYVSTLLPRPAGSRTLAGCCPRFAQAQTGGIGTTAPNASALLDLNSTSKGLLPPRMSQPQRDAIASPANGLTIYNTSTNALNTWNGTSWTEAITSATQPIVQNTATTFVYTGGVQTYTVPAGMYSLGINASGAQGGANYDGTPGGLGGRVATTLAVTPGETLTLYVGGQGGMGPNPGSGGAGYNGGGQGSSFNGGGGGATDVRVGGTTLAERVLVAAGGGGGGPYTYKANNARGGAGGSPSARPAFSPRVAPVAAAGPPRPPVPPWARVVTPRTIMRAAARAAGATTAAGRAASAGVRAAAPGRRPA</sequence>
<keyword evidence="12" id="KW-0829">Tyrosine-protein kinase</keyword>
<dbReference type="InterPro" id="IPR055163">
    <property type="entry name" value="ALK/LTK-like_GRD"/>
</dbReference>
<reference evidence="18 19" key="1">
    <citation type="submission" date="2019-12" db="EMBL/GenBank/DDBJ databases">
        <title>Hymenobacter sp. HMF4947 Genome sequencing and assembly.</title>
        <authorList>
            <person name="Kang H."/>
            <person name="Cha I."/>
            <person name="Kim H."/>
            <person name="Joh K."/>
        </authorList>
    </citation>
    <scope>NUCLEOTIDE SEQUENCE [LARGE SCALE GENOMIC DNA]</scope>
    <source>
        <strain evidence="18 19">HMF4947</strain>
    </source>
</reference>
<evidence type="ECO:0000259" key="17">
    <source>
        <dbReference type="Pfam" id="PF12810"/>
    </source>
</evidence>
<evidence type="ECO:0000256" key="7">
    <source>
        <dbReference type="ARBA" id="ARBA00022741"/>
    </source>
</evidence>
<keyword evidence="8" id="KW-0418">Kinase</keyword>
<comment type="caution">
    <text evidence="18">The sequence shown here is derived from an EMBL/GenBank/DDBJ whole genome shotgun (WGS) entry which is preliminary data.</text>
</comment>
<evidence type="ECO:0000256" key="14">
    <source>
        <dbReference type="ARBA" id="ARBA00023170"/>
    </source>
</evidence>
<keyword evidence="5" id="KW-0812">Transmembrane</keyword>
<evidence type="ECO:0000313" key="19">
    <source>
        <dbReference type="Proteomes" id="UP000441336"/>
    </source>
</evidence>
<keyword evidence="13" id="KW-1015">Disulfide bond</keyword>
<evidence type="ECO:0000256" key="1">
    <source>
        <dbReference type="ARBA" id="ARBA00004251"/>
    </source>
</evidence>
<dbReference type="Pfam" id="PF12810">
    <property type="entry name" value="ALK_LTK_GRD"/>
    <property type="match status" value="1"/>
</dbReference>
<keyword evidence="6" id="KW-0732">Signal</keyword>
<evidence type="ECO:0000256" key="11">
    <source>
        <dbReference type="ARBA" id="ARBA00023136"/>
    </source>
</evidence>
<organism evidence="18 19">
    <name type="scientific">Hymenobacter ginkgonis</name>
    <dbReference type="NCBI Taxonomy" id="2682976"/>
    <lineage>
        <taxon>Bacteria</taxon>
        <taxon>Pseudomonadati</taxon>
        <taxon>Bacteroidota</taxon>
        <taxon>Cytophagia</taxon>
        <taxon>Cytophagales</taxon>
        <taxon>Hymenobacteraceae</taxon>
        <taxon>Hymenobacter</taxon>
    </lineage>
</organism>
<keyword evidence="9" id="KW-0067">ATP-binding</keyword>
<keyword evidence="7" id="KW-0547">Nucleotide-binding</keyword>
<dbReference type="EC" id="2.7.10.1" evidence="2"/>
<keyword evidence="4" id="KW-0808">Transferase</keyword>
<feature type="region of interest" description="Disordered" evidence="16">
    <location>
        <begin position="191"/>
        <end position="213"/>
    </location>
</feature>
<gene>
    <name evidence="18" type="ORF">GO988_00295</name>
</gene>
<dbReference type="GO" id="GO:0004714">
    <property type="term" value="F:transmembrane receptor protein tyrosine kinase activity"/>
    <property type="evidence" value="ECO:0007669"/>
    <property type="project" value="UniProtKB-EC"/>
</dbReference>
<evidence type="ECO:0000256" key="16">
    <source>
        <dbReference type="SAM" id="MobiDB-lite"/>
    </source>
</evidence>
<evidence type="ECO:0000256" key="13">
    <source>
        <dbReference type="ARBA" id="ARBA00023157"/>
    </source>
</evidence>
<evidence type="ECO:0000256" key="10">
    <source>
        <dbReference type="ARBA" id="ARBA00022989"/>
    </source>
</evidence>